<dbReference type="RefSeq" id="WP_307002745.1">
    <property type="nucleotide sequence ID" value="NZ_JAUTBK010000002.1"/>
</dbReference>
<dbReference type="Pfam" id="PF00296">
    <property type="entry name" value="Bac_luciferase"/>
    <property type="match status" value="1"/>
</dbReference>
<dbReference type="InterPro" id="IPR011251">
    <property type="entry name" value="Luciferase-like_dom"/>
</dbReference>
<dbReference type="EC" id="1.14.14.28" evidence="7"/>
<comment type="caution">
    <text evidence="7">The sequence shown here is derived from an EMBL/GenBank/DDBJ whole genome shotgun (WGS) entry which is preliminary data.</text>
</comment>
<evidence type="ECO:0000259" key="6">
    <source>
        <dbReference type="Pfam" id="PF00296"/>
    </source>
</evidence>
<protein>
    <submittedName>
        <fullName evidence="7">FMN-dependent oxidoreductase (Nitrilotriacetate monooxygenase family)</fullName>
        <ecNumber evidence="7">1.14.14.28</ecNumber>
    </submittedName>
</protein>
<evidence type="ECO:0000256" key="3">
    <source>
        <dbReference type="ARBA" id="ARBA00023002"/>
    </source>
</evidence>
<gene>
    <name evidence="7" type="ORF">QE380_001238</name>
</gene>
<comment type="similarity">
    <text evidence="5">Belongs to the NtaA/SnaA/DszA monooxygenase family.</text>
</comment>
<dbReference type="InterPro" id="IPR036661">
    <property type="entry name" value="Luciferase-like_sf"/>
</dbReference>
<organism evidence="7 8">
    <name type="scientific">Acinetobacter baylyi</name>
    <dbReference type="NCBI Taxonomy" id="202950"/>
    <lineage>
        <taxon>Bacteria</taxon>
        <taxon>Pseudomonadati</taxon>
        <taxon>Pseudomonadota</taxon>
        <taxon>Gammaproteobacteria</taxon>
        <taxon>Moraxellales</taxon>
        <taxon>Moraxellaceae</taxon>
        <taxon>Acinetobacter</taxon>
    </lineage>
</organism>
<keyword evidence="3 7" id="KW-0560">Oxidoreductase</keyword>
<keyword evidence="4 7" id="KW-0503">Monooxygenase</keyword>
<dbReference type="InterPro" id="IPR051260">
    <property type="entry name" value="Diverse_substr_monoxygenases"/>
</dbReference>
<dbReference type="NCBIfam" id="TIGR03860">
    <property type="entry name" value="FMN_nitrolo"/>
    <property type="match status" value="1"/>
</dbReference>
<evidence type="ECO:0000256" key="5">
    <source>
        <dbReference type="ARBA" id="ARBA00033748"/>
    </source>
</evidence>
<dbReference type="SUPFAM" id="SSF51679">
    <property type="entry name" value="Bacterial luciferase-like"/>
    <property type="match status" value="1"/>
</dbReference>
<reference evidence="7 8" key="1">
    <citation type="submission" date="2023-07" db="EMBL/GenBank/DDBJ databases">
        <title>Functional and genomic diversity of the sorghum phyllosphere microbiome.</title>
        <authorList>
            <person name="Shade A."/>
        </authorList>
    </citation>
    <scope>NUCLEOTIDE SEQUENCE [LARGE SCALE GENOMIC DNA]</scope>
    <source>
        <strain evidence="7 8">SORGH_AS_0887</strain>
    </source>
</reference>
<keyword evidence="8" id="KW-1185">Reference proteome</keyword>
<keyword evidence="1" id="KW-0285">Flavoprotein</keyword>
<evidence type="ECO:0000256" key="4">
    <source>
        <dbReference type="ARBA" id="ARBA00023033"/>
    </source>
</evidence>
<dbReference type="Proteomes" id="UP001233360">
    <property type="component" value="Unassembled WGS sequence"/>
</dbReference>
<proteinExistence type="inferred from homology"/>
<dbReference type="Gene3D" id="3.20.20.30">
    <property type="entry name" value="Luciferase-like domain"/>
    <property type="match status" value="1"/>
</dbReference>
<evidence type="ECO:0000313" key="8">
    <source>
        <dbReference type="Proteomes" id="UP001233360"/>
    </source>
</evidence>
<evidence type="ECO:0000256" key="2">
    <source>
        <dbReference type="ARBA" id="ARBA00022643"/>
    </source>
</evidence>
<dbReference type="InterPro" id="IPR016215">
    <property type="entry name" value="NTA_MOA"/>
</dbReference>
<dbReference type="EMBL" id="JAUTBK010000002">
    <property type="protein sequence ID" value="MDQ1208315.1"/>
    <property type="molecule type" value="Genomic_DNA"/>
</dbReference>
<dbReference type="GO" id="GO:0004497">
    <property type="term" value="F:monooxygenase activity"/>
    <property type="evidence" value="ECO:0007669"/>
    <property type="project" value="UniProtKB-KW"/>
</dbReference>
<dbReference type="PANTHER" id="PTHR30011">
    <property type="entry name" value="ALKANESULFONATE MONOOXYGENASE-RELATED"/>
    <property type="match status" value="1"/>
</dbReference>
<accession>A0ABU0UUT0</accession>
<dbReference type="PIRSF" id="PIRSF000337">
    <property type="entry name" value="NTA_MOA"/>
    <property type="match status" value="1"/>
</dbReference>
<keyword evidence="2" id="KW-0288">FMN</keyword>
<feature type="domain" description="Luciferase-like" evidence="6">
    <location>
        <begin position="28"/>
        <end position="388"/>
    </location>
</feature>
<sequence>MKKRLIFNCFSMNTLSHIWHGLWRHPESKSIGFNDLETWIELAQLAEKGCFDAIFFADIIGADPGYQNSVDIYLKEGIHLPCNDSTALCAALIGSTQHIGLVLTSSILSEHPFSFARRISTLDHLSKGRIGWNIVTSVTHNAAQNFGFESIVAHDERYRWAEEYMEVVYKLWEGSWDQGAVVADKESGIYSKPELVHRIYHESKRYKVAGPHMCTPSPQRVPVLYQAGSSKSGRIFASRHAEGTFVLFPTIEGARKGIADARASAVAAGRNPDDLKFIQGFSFVVGSTEEEAWKKSREIDEWVSSDGLAAHIGRDMGIDFGKLDLDEQIVNLNIDGLQGYARMFEESNNGQKARIRDLVNALSYSSRIVGTPESIADQLEAWQEAGIDGVNMICQLFPDSYKDFIEYVIPVLQERGLAQSSYRAGTLREKMFPDGNALLPENHTASQYRGAFK</sequence>
<name>A0ABU0UUT0_ACIBI</name>
<evidence type="ECO:0000256" key="1">
    <source>
        <dbReference type="ARBA" id="ARBA00022630"/>
    </source>
</evidence>
<dbReference type="PANTHER" id="PTHR30011:SF16">
    <property type="entry name" value="C2H2 FINGER DOMAIN TRANSCRIPTION FACTOR (EUROFUNG)-RELATED"/>
    <property type="match status" value="1"/>
</dbReference>
<evidence type="ECO:0000313" key="7">
    <source>
        <dbReference type="EMBL" id="MDQ1208315.1"/>
    </source>
</evidence>